<evidence type="ECO:0000313" key="3">
    <source>
        <dbReference type="Proteomes" id="UP000005466"/>
    </source>
</evidence>
<feature type="region of interest" description="Disordered" evidence="1">
    <location>
        <begin position="1"/>
        <end position="42"/>
    </location>
</feature>
<feature type="non-terminal residue" evidence="2">
    <location>
        <position position="1"/>
    </location>
</feature>
<organism evidence="2 3">
    <name type="scientific">Pseudomonas savastanoi pv. glycinea str. race 4</name>
    <dbReference type="NCBI Taxonomy" id="875330"/>
    <lineage>
        <taxon>Bacteria</taxon>
        <taxon>Pseudomonadati</taxon>
        <taxon>Pseudomonadota</taxon>
        <taxon>Gammaproteobacteria</taxon>
        <taxon>Pseudomonadales</taxon>
        <taxon>Pseudomonadaceae</taxon>
        <taxon>Pseudomonas</taxon>
    </lineage>
</organism>
<proteinExistence type="predicted"/>
<feature type="compositionally biased region" description="Polar residues" evidence="1">
    <location>
        <begin position="29"/>
        <end position="42"/>
    </location>
</feature>
<name>F3CIF7_PSESG</name>
<dbReference type="HOGENOM" id="CLU_3262567_0_0_6"/>
<dbReference type="AlphaFoldDB" id="F3CIF7"/>
<evidence type="ECO:0000256" key="1">
    <source>
        <dbReference type="SAM" id="MobiDB-lite"/>
    </source>
</evidence>
<gene>
    <name evidence="2" type="ORF">Pgy4_39405</name>
</gene>
<feature type="compositionally biased region" description="Low complexity" evidence="1">
    <location>
        <begin position="1"/>
        <end position="17"/>
    </location>
</feature>
<accession>F3CIF7</accession>
<dbReference type="EMBL" id="ADWY01003528">
    <property type="protein sequence ID" value="EGH19049.1"/>
    <property type="molecule type" value="Genomic_DNA"/>
</dbReference>
<protein>
    <submittedName>
        <fullName evidence="2">Uncharacterized protein</fullName>
    </submittedName>
</protein>
<feature type="compositionally biased region" description="Basic and acidic residues" evidence="1">
    <location>
        <begin position="18"/>
        <end position="27"/>
    </location>
</feature>
<reference evidence="2 3" key="1">
    <citation type="journal article" date="2011" name="PLoS Pathog.">
        <title>Dynamic evolution of pathogenicity revealed by sequencing and comparative genomics of 19 Pseudomonas syringae isolates.</title>
        <authorList>
            <person name="Baltrus D.A."/>
            <person name="Nishimura M.T."/>
            <person name="Romanchuk A."/>
            <person name="Chang J.H."/>
            <person name="Mukhtar M.S."/>
            <person name="Cherkis K."/>
            <person name="Roach J."/>
            <person name="Grant S.R."/>
            <person name="Jones C.D."/>
            <person name="Dangl J.L."/>
        </authorList>
    </citation>
    <scope>NUCLEOTIDE SEQUENCE [LARGE SCALE GENOMIC DNA]</scope>
    <source>
        <strain evidence="3">race 4</strain>
    </source>
</reference>
<comment type="caution">
    <text evidence="2">The sequence shown here is derived from an EMBL/GenBank/DDBJ whole genome shotgun (WGS) entry which is preliminary data.</text>
</comment>
<sequence>QEQLKLDSQQQQQSVLDGLRKQMDELTRMGQNSASNSDLPIG</sequence>
<feature type="non-terminal residue" evidence="2">
    <location>
        <position position="42"/>
    </location>
</feature>
<dbReference type="Proteomes" id="UP000005466">
    <property type="component" value="Unassembled WGS sequence"/>
</dbReference>
<evidence type="ECO:0000313" key="2">
    <source>
        <dbReference type="EMBL" id="EGH19049.1"/>
    </source>
</evidence>